<organism evidence="2 3">
    <name type="scientific">Paenibacillus phyllosphaerae</name>
    <dbReference type="NCBI Taxonomy" id="274593"/>
    <lineage>
        <taxon>Bacteria</taxon>
        <taxon>Bacillati</taxon>
        <taxon>Bacillota</taxon>
        <taxon>Bacilli</taxon>
        <taxon>Bacillales</taxon>
        <taxon>Paenibacillaceae</taxon>
        <taxon>Paenibacillus</taxon>
    </lineage>
</organism>
<evidence type="ECO:0000313" key="2">
    <source>
        <dbReference type="EMBL" id="MBB3109247.1"/>
    </source>
</evidence>
<proteinExistence type="predicted"/>
<comment type="caution">
    <text evidence="2">The sequence shown here is derived from an EMBL/GenBank/DDBJ whole genome shotgun (WGS) entry which is preliminary data.</text>
</comment>
<evidence type="ECO:0000256" key="1">
    <source>
        <dbReference type="SAM" id="Phobius"/>
    </source>
</evidence>
<feature type="transmembrane region" description="Helical" evidence="1">
    <location>
        <begin position="12"/>
        <end position="31"/>
    </location>
</feature>
<keyword evidence="1" id="KW-1133">Transmembrane helix</keyword>
<dbReference type="RefSeq" id="WP_183598130.1">
    <property type="nucleotide sequence ID" value="NZ_JACHXK010000002.1"/>
</dbReference>
<keyword evidence="3" id="KW-1185">Reference proteome</keyword>
<keyword evidence="1" id="KW-0812">Transmembrane</keyword>
<dbReference type="Proteomes" id="UP000570361">
    <property type="component" value="Unassembled WGS sequence"/>
</dbReference>
<dbReference type="EMBL" id="JACHXK010000002">
    <property type="protein sequence ID" value="MBB3109247.1"/>
    <property type="molecule type" value="Genomic_DNA"/>
</dbReference>
<keyword evidence="1" id="KW-0472">Membrane</keyword>
<evidence type="ECO:0000313" key="3">
    <source>
        <dbReference type="Proteomes" id="UP000570361"/>
    </source>
</evidence>
<reference evidence="2 3" key="1">
    <citation type="submission" date="2020-08" db="EMBL/GenBank/DDBJ databases">
        <title>Genomic Encyclopedia of Type Strains, Phase III (KMG-III): the genomes of soil and plant-associated and newly described type strains.</title>
        <authorList>
            <person name="Whitman W."/>
        </authorList>
    </citation>
    <scope>NUCLEOTIDE SEQUENCE [LARGE SCALE GENOMIC DNA]</scope>
    <source>
        <strain evidence="2 3">CECT 5862</strain>
    </source>
</reference>
<protein>
    <submittedName>
        <fullName evidence="2">Uncharacterized protein</fullName>
    </submittedName>
</protein>
<name>A0A7W5AV94_9BACL</name>
<dbReference type="AlphaFoldDB" id="A0A7W5AV94"/>
<gene>
    <name evidence="2" type="ORF">FHS18_001299</name>
</gene>
<sequence length="307" mass="34248">MEKRLTRTELFFSLGFIFMLVVAVGAFFYGAKIGAEQTEAKYVEEKAHLSGAPSEPGSYPQQDLVSFYHTVFLPYREFQSEWYKTMDKLAAASLSEPASALKELASLAKENYKRASSSSMQSSSPLLQQAQVEMLKGIKLLGEAASRASVSSKDLADAELMRALVNDSFYKEGVEQVTASQLDYYKSMLRWSNTVNSKIPATYDPSGVLGIAQWKTLSLTVKNKLMADQLKARQLLTPYYPQDLTTGVDEYILSGEATKMKMKTVDAVVDLLVNAKAIRSGDFMSSKSRLYEKEVLPQLPFFFSEEN</sequence>
<accession>A0A7W5AV94</accession>